<keyword evidence="8" id="KW-0418">Kinase</keyword>
<dbReference type="GO" id="GO:0008982">
    <property type="term" value="F:protein-N(PI)-phosphohistidine-sugar phosphotransferase activity"/>
    <property type="evidence" value="ECO:0007669"/>
    <property type="project" value="InterPro"/>
</dbReference>
<dbReference type="RefSeq" id="WP_073006343.1">
    <property type="nucleotide sequence ID" value="NZ_FQZO01000003.1"/>
</dbReference>
<dbReference type="FunFam" id="3.30.1360.60:FF:000001">
    <property type="entry name" value="PTS system glucose-specific IIBC component PtsG"/>
    <property type="match status" value="1"/>
</dbReference>
<feature type="transmembrane region" description="Helical" evidence="12">
    <location>
        <begin position="234"/>
        <end position="255"/>
    </location>
</feature>
<feature type="transmembrane region" description="Helical" evidence="12">
    <location>
        <begin position="167"/>
        <end position="185"/>
    </location>
</feature>
<evidence type="ECO:0000256" key="4">
    <source>
        <dbReference type="ARBA" id="ARBA00022597"/>
    </source>
</evidence>
<evidence type="ECO:0000256" key="12">
    <source>
        <dbReference type="SAM" id="Phobius"/>
    </source>
</evidence>
<keyword evidence="4" id="KW-0762">Sugar transport</keyword>
<dbReference type="InterPro" id="IPR018113">
    <property type="entry name" value="PTrfase_EIIB_Cys"/>
</dbReference>
<dbReference type="InterPro" id="IPR001996">
    <property type="entry name" value="PTS_IIB_1"/>
</dbReference>
<dbReference type="GO" id="GO:0005886">
    <property type="term" value="C:plasma membrane"/>
    <property type="evidence" value="ECO:0007669"/>
    <property type="project" value="UniProtKB-SubCell"/>
</dbReference>
<evidence type="ECO:0000313" key="15">
    <source>
        <dbReference type="EMBL" id="SHJ10057.1"/>
    </source>
</evidence>
<evidence type="ECO:0000256" key="11">
    <source>
        <dbReference type="PROSITE-ProRule" id="PRU00421"/>
    </source>
</evidence>
<feature type="transmembrane region" description="Helical" evidence="12">
    <location>
        <begin position="108"/>
        <end position="129"/>
    </location>
</feature>
<keyword evidence="3" id="KW-1003">Cell membrane</keyword>
<feature type="domain" description="PTS EIIC type-1" evidence="14">
    <location>
        <begin position="103"/>
        <end position="451"/>
    </location>
</feature>
<dbReference type="STRING" id="1121298.SAMN05444401_2140"/>
<dbReference type="InterPro" id="IPR013013">
    <property type="entry name" value="PTS_EIIC_1"/>
</dbReference>
<feature type="transmembrane region" description="Helical" evidence="12">
    <location>
        <begin position="349"/>
        <end position="371"/>
    </location>
</feature>
<keyword evidence="9 12" id="KW-1133">Transmembrane helix</keyword>
<feature type="transmembrane region" description="Helical" evidence="12">
    <location>
        <begin position="414"/>
        <end position="436"/>
    </location>
</feature>
<dbReference type="AlphaFoldDB" id="A0A1M6GJD5"/>
<keyword evidence="7 12" id="KW-0812">Transmembrane</keyword>
<evidence type="ECO:0000256" key="6">
    <source>
        <dbReference type="ARBA" id="ARBA00022683"/>
    </source>
</evidence>
<dbReference type="InterPro" id="IPR036878">
    <property type="entry name" value="Glu_permease_IIB"/>
</dbReference>
<dbReference type="GO" id="GO:0090588">
    <property type="term" value="F:protein-phosphocysteine-N-acetylmuramate phosphotransferase system transporter activity"/>
    <property type="evidence" value="ECO:0007669"/>
    <property type="project" value="TreeGrafter"/>
</dbReference>
<organism evidence="15 16">
    <name type="scientific">Clostridium amylolyticum</name>
    <dbReference type="NCBI Taxonomy" id="1121298"/>
    <lineage>
        <taxon>Bacteria</taxon>
        <taxon>Bacillati</taxon>
        <taxon>Bacillota</taxon>
        <taxon>Clostridia</taxon>
        <taxon>Eubacteriales</taxon>
        <taxon>Clostridiaceae</taxon>
        <taxon>Clostridium</taxon>
    </lineage>
</organism>
<dbReference type="PROSITE" id="PS01035">
    <property type="entry name" value="PTS_EIIB_TYPE_1_CYS"/>
    <property type="match status" value="1"/>
</dbReference>
<dbReference type="PROSITE" id="PS51098">
    <property type="entry name" value="PTS_EIIB_TYPE_1"/>
    <property type="match status" value="1"/>
</dbReference>
<dbReference type="PANTHER" id="PTHR30175">
    <property type="entry name" value="PHOSPHOTRANSFERASE SYSTEM TRANSPORT PROTEIN"/>
    <property type="match status" value="1"/>
</dbReference>
<evidence type="ECO:0000259" key="14">
    <source>
        <dbReference type="PROSITE" id="PS51103"/>
    </source>
</evidence>
<reference evidence="15 16" key="1">
    <citation type="submission" date="2016-11" db="EMBL/GenBank/DDBJ databases">
        <authorList>
            <person name="Jaros S."/>
            <person name="Januszkiewicz K."/>
            <person name="Wedrychowicz H."/>
        </authorList>
    </citation>
    <scope>NUCLEOTIDE SEQUENCE [LARGE SCALE GENOMIC DNA]</scope>
    <source>
        <strain evidence="15 16">DSM 21864</strain>
    </source>
</reference>
<dbReference type="GO" id="GO:0016301">
    <property type="term" value="F:kinase activity"/>
    <property type="evidence" value="ECO:0007669"/>
    <property type="project" value="UniProtKB-KW"/>
</dbReference>
<evidence type="ECO:0000256" key="10">
    <source>
        <dbReference type="ARBA" id="ARBA00023136"/>
    </source>
</evidence>
<feature type="active site" description="Phosphocysteine intermediate; for EIIB activity" evidence="11">
    <location>
        <position position="26"/>
    </location>
</feature>
<evidence type="ECO:0000256" key="1">
    <source>
        <dbReference type="ARBA" id="ARBA00004651"/>
    </source>
</evidence>
<feature type="transmembrane region" description="Helical" evidence="12">
    <location>
        <begin position="141"/>
        <end position="160"/>
    </location>
</feature>
<evidence type="ECO:0000313" key="16">
    <source>
        <dbReference type="Proteomes" id="UP000184080"/>
    </source>
</evidence>
<dbReference type="SUPFAM" id="SSF55604">
    <property type="entry name" value="Glucose permease domain IIB"/>
    <property type="match status" value="1"/>
</dbReference>
<dbReference type="OrthoDB" id="92465at2"/>
<dbReference type="GO" id="GO:0009401">
    <property type="term" value="P:phosphoenolpyruvate-dependent sugar phosphotransferase system"/>
    <property type="evidence" value="ECO:0007669"/>
    <property type="project" value="UniProtKB-KW"/>
</dbReference>
<dbReference type="InterPro" id="IPR050558">
    <property type="entry name" value="PTS_Sugar-Specific_Components"/>
</dbReference>
<proteinExistence type="predicted"/>
<dbReference type="PANTHER" id="PTHR30175:SF3">
    <property type="entry name" value="PTS SYSTEM N-ACETYLMURAMIC ACID-SPECIFIC EIIBC COMPONENT"/>
    <property type="match status" value="1"/>
</dbReference>
<keyword evidence="5" id="KW-0808">Transferase</keyword>
<comment type="subcellular location">
    <subcellularLocation>
        <location evidence="1">Cell membrane</location>
        <topology evidence="1">Multi-pass membrane protein</topology>
    </subcellularLocation>
</comment>
<evidence type="ECO:0000256" key="3">
    <source>
        <dbReference type="ARBA" id="ARBA00022475"/>
    </source>
</evidence>
<keyword evidence="6" id="KW-0598">Phosphotransferase system</keyword>
<evidence type="ECO:0000256" key="8">
    <source>
        <dbReference type="ARBA" id="ARBA00022777"/>
    </source>
</evidence>
<name>A0A1M6GJD5_9CLOT</name>
<dbReference type="Pfam" id="PF00367">
    <property type="entry name" value="PTS_EIIB"/>
    <property type="match status" value="1"/>
</dbReference>
<gene>
    <name evidence="15" type="ORF">SAMN05444401_2140</name>
</gene>
<feature type="transmembrane region" description="Helical" evidence="12">
    <location>
        <begin position="205"/>
        <end position="222"/>
    </location>
</feature>
<keyword evidence="16" id="KW-1185">Reference proteome</keyword>
<evidence type="ECO:0000259" key="13">
    <source>
        <dbReference type="PROSITE" id="PS51098"/>
    </source>
</evidence>
<accession>A0A1M6GJD5</accession>
<dbReference type="Gene3D" id="3.30.1360.60">
    <property type="entry name" value="Glucose permease domain IIB"/>
    <property type="match status" value="1"/>
</dbReference>
<protein>
    <submittedName>
        <fullName evidence="15">PTS system sucrose-specific IIB component, Glc family /PTS system sucrose-specific IIC component, Glc family</fullName>
    </submittedName>
</protein>
<evidence type="ECO:0000256" key="5">
    <source>
        <dbReference type="ARBA" id="ARBA00022679"/>
    </source>
</evidence>
<feature type="transmembrane region" description="Helical" evidence="12">
    <location>
        <begin position="377"/>
        <end position="402"/>
    </location>
</feature>
<dbReference type="EMBL" id="FQZO01000003">
    <property type="protein sequence ID" value="SHJ10057.1"/>
    <property type="molecule type" value="Genomic_DNA"/>
</dbReference>
<keyword evidence="2" id="KW-0813">Transport</keyword>
<dbReference type="Proteomes" id="UP000184080">
    <property type="component" value="Unassembled WGS sequence"/>
</dbReference>
<feature type="domain" description="PTS EIIB type-1" evidence="13">
    <location>
        <begin position="4"/>
        <end position="87"/>
    </location>
</feature>
<dbReference type="Pfam" id="PF02378">
    <property type="entry name" value="PTS_EIIC"/>
    <property type="match status" value="1"/>
</dbReference>
<dbReference type="InterPro" id="IPR003352">
    <property type="entry name" value="PTS_EIIC"/>
</dbReference>
<evidence type="ECO:0000256" key="9">
    <source>
        <dbReference type="ARBA" id="ARBA00022989"/>
    </source>
</evidence>
<evidence type="ECO:0000256" key="2">
    <source>
        <dbReference type="ARBA" id="ARBA00022448"/>
    </source>
</evidence>
<sequence length="451" mass="47940">MSSKELAKEILENIGGKENIQAITHCATRLRITLKDDNKANAEEIKKLDKVVTALMRNEQFQIILGVGLVNEVYDEIIQITGNLSSDSSQNKKYPKGVKGVMKRLSNIFVPLIPALVGGGMLMGVNYLLQQFGVVSDTNQISQLLGIFSSSAFVFLYILVGFTAAKEFGGTPVLGAAIAGILMHPDLVNIKSVNLFGLNLSIQKGAGGIFAVLLAIWFMSFVENKIRKIIPQVFRLILVPLLTMVITGFVAIYILQPIGTALSNGFANLVTFAINKGGILTGLFLGGTFSTVVTTGLHQGLTPLYVDLLNKTGVNPLLPILAMADVGQAGAALAVYFKAKNPKIKSIAANSIPVALMGITEPVMFGCNIPLGKPFIAAAIGSALGGAFIAASKVVSISLGLSSIPLIAIIQKGFVLRYIIGFIIAFAGAFIGTYIMGFDENTQVEELSIMK</sequence>
<dbReference type="CDD" id="cd00212">
    <property type="entry name" value="PTS_IIB_glc"/>
    <property type="match status" value="1"/>
</dbReference>
<dbReference type="PROSITE" id="PS51103">
    <property type="entry name" value="PTS_EIIC_TYPE_1"/>
    <property type="match status" value="1"/>
</dbReference>
<evidence type="ECO:0000256" key="7">
    <source>
        <dbReference type="ARBA" id="ARBA00022692"/>
    </source>
</evidence>
<keyword evidence="10 12" id="KW-0472">Membrane</keyword>